<dbReference type="InterPro" id="IPR014001">
    <property type="entry name" value="Helicase_ATP-bd"/>
</dbReference>
<dbReference type="SUPFAM" id="SSF52540">
    <property type="entry name" value="P-loop containing nucleoside triphosphate hydrolases"/>
    <property type="match status" value="2"/>
</dbReference>
<feature type="domain" description="Helicase ATP-binding" evidence="4">
    <location>
        <begin position="662"/>
        <end position="824"/>
    </location>
</feature>
<dbReference type="InterPro" id="IPR027417">
    <property type="entry name" value="P-loop_NTPase"/>
</dbReference>
<evidence type="ECO:0000313" key="6">
    <source>
        <dbReference type="EMBL" id="NMO04553.1"/>
    </source>
</evidence>
<dbReference type="InterPro" id="IPR000330">
    <property type="entry name" value="SNF2_N"/>
</dbReference>
<dbReference type="PROSITE" id="PS51192">
    <property type="entry name" value="HELICASE_ATP_BIND_1"/>
    <property type="match status" value="1"/>
</dbReference>
<evidence type="ECO:0000259" key="3">
    <source>
        <dbReference type="PROSITE" id="PS50966"/>
    </source>
</evidence>
<dbReference type="GO" id="GO:0008270">
    <property type="term" value="F:zinc ion binding"/>
    <property type="evidence" value="ECO:0007669"/>
    <property type="project" value="UniProtKB-KW"/>
</dbReference>
<dbReference type="InterPro" id="IPR038718">
    <property type="entry name" value="SNF2-like_sf"/>
</dbReference>
<keyword evidence="6" id="KW-0067">ATP-binding</keyword>
<evidence type="ECO:0000256" key="2">
    <source>
        <dbReference type="PROSITE-ProRule" id="PRU00325"/>
    </source>
</evidence>
<sequence>MPPSTPFTVSDLLESFPAGAIERGTAYARQDRITDASWSPDGRRLAASCRGSGGHVYRTVVDFVINSTPPRVVSTRCSCPVAFDCKHAVALIIAEGSKLVRGNDGAVWRRYVAEVEAEESHDRPRTQTSPLGLMITRRDLRGAGAIIELRPITLGARGRWIKSKATWKTLSASFELDEYHPLQASALRDVMRALTGTSGYFNRDTLTLVTAPPDFWRSLADAVAAGVVLACEGFDASTVALAETLAVQLDVVRDDSGLRLVPNALLNGRRVDGSTMTMVGRPRASGAFVVDDSTLWIGSFESPLTVTETNLFGTQRGISIPDADVEEFTEALPMLTRRRDVRVSDEIFSPPVISAPIVQLEICASDVGAALTWQIAYDVDGQIRSFDADSAVRSSRIRDAAAEDRAWQAARGELETVALACGTWRYQAIEHIHATPGLMRATEVFSVLTSLSTSPSVAEAVRGAPLRVVQTPLALSPAELAVLSNEIVPKLEVSELVRVVWQGEEIDFRLPATPPEIRFSTADGDDAPEHDWFDLAINLIVDDHALPISSVIAELARGATHMVLDDGTYFALDAPELTRLGELLAEARAMGELDHEQVNAATFNVTLWEELLELGVVDEQVSAWHERLKRLSEARPPHSVTPSPGLDAQLRHYQQDGLDWLSFLWDNQLGGILADDMGLGKTLQTLALISRAVDADPTARFLVVAPTSVISNWAAEVRRFTPALGVCEVVSTQARAGADLTDQIGDARIVVTSYTLLRIDFEAFDAIEWSGAIFDEAQFIKNHNGKTHKAARRIRAPFKLAITGTPMENNLMELWSLLSVGAPGLFASPTTFREYFAKPIEAGEAPEQLATLRRRIKPLMLRRTKTDVVTDLPPKQEQVLSLPLGAKHRKLYDTHLARERQKVLGLLDDWESNQFMILRALTRMRQLSLHPGLVDAEHLDVASAKVDYLAEQIPELIAEDHNALIFSTFTGFLDLLRQAFDAAGIGYAYLDGSMSARNRKRAIADFTEGRVSVFLISLKAGGFGLNLTQADYCFVCDPWWNPAAEAQAVDRAHRIGQQRPVNVYRLVSAATIEEKVVELQERKRELFNAVVDDGNAFAAGITADDVRGLLTTS</sequence>
<keyword evidence="6" id="KW-0347">Helicase</keyword>
<accession>A0A848L771</accession>
<comment type="caution">
    <text evidence="6">The sequence shown here is derived from an EMBL/GenBank/DDBJ whole genome shotgun (WGS) entry which is preliminary data.</text>
</comment>
<dbReference type="PANTHER" id="PTHR10799">
    <property type="entry name" value="SNF2/RAD54 HELICASE FAMILY"/>
    <property type="match status" value="1"/>
</dbReference>
<dbReference type="GO" id="GO:0016787">
    <property type="term" value="F:hydrolase activity"/>
    <property type="evidence" value="ECO:0007669"/>
    <property type="project" value="UniProtKB-KW"/>
</dbReference>
<dbReference type="SMART" id="SM00490">
    <property type="entry name" value="HELICc"/>
    <property type="match status" value="1"/>
</dbReference>
<dbReference type="Pfam" id="PF04434">
    <property type="entry name" value="SWIM"/>
    <property type="match status" value="1"/>
</dbReference>
<name>A0A848L771_9ACTN</name>
<gene>
    <name evidence="6" type="ORF">HH308_25360</name>
</gene>
<dbReference type="InterPro" id="IPR001650">
    <property type="entry name" value="Helicase_C-like"/>
</dbReference>
<dbReference type="PROSITE" id="PS50966">
    <property type="entry name" value="ZF_SWIM"/>
    <property type="match status" value="1"/>
</dbReference>
<dbReference type="Proteomes" id="UP000550729">
    <property type="component" value="Unassembled WGS sequence"/>
</dbReference>
<protein>
    <submittedName>
        <fullName evidence="6">DEAD/DEAH box helicase</fullName>
    </submittedName>
</protein>
<dbReference type="Pfam" id="PF00176">
    <property type="entry name" value="SNF2-rel_dom"/>
    <property type="match status" value="1"/>
</dbReference>
<keyword evidence="6" id="KW-0547">Nucleotide-binding</keyword>
<organism evidence="6 7">
    <name type="scientific">Gordonia asplenii</name>
    <dbReference type="NCBI Taxonomy" id="2725283"/>
    <lineage>
        <taxon>Bacteria</taxon>
        <taxon>Bacillati</taxon>
        <taxon>Actinomycetota</taxon>
        <taxon>Actinomycetes</taxon>
        <taxon>Mycobacteriales</taxon>
        <taxon>Gordoniaceae</taxon>
        <taxon>Gordonia</taxon>
    </lineage>
</organism>
<evidence type="ECO:0000313" key="7">
    <source>
        <dbReference type="Proteomes" id="UP000550729"/>
    </source>
</evidence>
<dbReference type="SMART" id="SM00487">
    <property type="entry name" value="DEXDc"/>
    <property type="match status" value="1"/>
</dbReference>
<dbReference type="GO" id="GO:0005524">
    <property type="term" value="F:ATP binding"/>
    <property type="evidence" value="ECO:0007669"/>
    <property type="project" value="InterPro"/>
</dbReference>
<dbReference type="CDD" id="cd18793">
    <property type="entry name" value="SF2_C_SNF"/>
    <property type="match status" value="1"/>
</dbReference>
<dbReference type="PROSITE" id="PS51194">
    <property type="entry name" value="HELICASE_CTER"/>
    <property type="match status" value="1"/>
</dbReference>
<dbReference type="EMBL" id="JABBNB010000037">
    <property type="protein sequence ID" value="NMO04553.1"/>
    <property type="molecule type" value="Genomic_DNA"/>
</dbReference>
<dbReference type="RefSeq" id="WP_170197054.1">
    <property type="nucleotide sequence ID" value="NZ_JABBNB010000037.1"/>
</dbReference>
<dbReference type="GO" id="GO:0004386">
    <property type="term" value="F:helicase activity"/>
    <property type="evidence" value="ECO:0007669"/>
    <property type="project" value="UniProtKB-KW"/>
</dbReference>
<keyword evidence="2" id="KW-0862">Zinc</keyword>
<reference evidence="6 7" key="1">
    <citation type="submission" date="2020-04" db="EMBL/GenBank/DDBJ databases">
        <title>Gordonia sp. nov. TBRC 11910.</title>
        <authorList>
            <person name="Suriyachadkun C."/>
        </authorList>
    </citation>
    <scope>NUCLEOTIDE SEQUENCE [LARGE SCALE GENOMIC DNA]</scope>
    <source>
        <strain evidence="6 7">TBRC 11910</strain>
    </source>
</reference>
<keyword evidence="2" id="KW-0863">Zinc-finger</keyword>
<evidence type="ECO:0000259" key="5">
    <source>
        <dbReference type="PROSITE" id="PS51194"/>
    </source>
</evidence>
<keyword evidence="2" id="KW-0479">Metal-binding</keyword>
<dbReference type="Gene3D" id="3.40.50.300">
    <property type="entry name" value="P-loop containing nucleotide triphosphate hydrolases"/>
    <property type="match status" value="1"/>
</dbReference>
<dbReference type="InterPro" id="IPR049730">
    <property type="entry name" value="SNF2/RAD54-like_C"/>
</dbReference>
<dbReference type="Gene3D" id="3.40.50.10810">
    <property type="entry name" value="Tandem AAA-ATPase domain"/>
    <property type="match status" value="1"/>
</dbReference>
<feature type="domain" description="SWIM-type" evidence="3">
    <location>
        <begin position="57"/>
        <end position="96"/>
    </location>
</feature>
<dbReference type="AlphaFoldDB" id="A0A848L771"/>
<evidence type="ECO:0000256" key="1">
    <source>
        <dbReference type="ARBA" id="ARBA00022801"/>
    </source>
</evidence>
<feature type="domain" description="Helicase C-terminal" evidence="5">
    <location>
        <begin position="945"/>
        <end position="1095"/>
    </location>
</feature>
<proteinExistence type="predicted"/>
<keyword evidence="7" id="KW-1185">Reference proteome</keyword>
<keyword evidence="1" id="KW-0378">Hydrolase</keyword>
<evidence type="ECO:0000259" key="4">
    <source>
        <dbReference type="PROSITE" id="PS51192"/>
    </source>
</evidence>
<dbReference type="Pfam" id="PF00271">
    <property type="entry name" value="Helicase_C"/>
    <property type="match status" value="1"/>
</dbReference>
<dbReference type="InterPro" id="IPR007527">
    <property type="entry name" value="Znf_SWIM"/>
</dbReference>